<accession>A0A9P7YLS8</accession>
<reference evidence="2" key="1">
    <citation type="journal article" date="2021" name="IMA Fungus">
        <title>Genomic characterization of three marine fungi, including Emericellopsis atlantica sp. nov. with signatures of a generalist lifestyle and marine biomass degradation.</title>
        <authorList>
            <person name="Hagestad O.C."/>
            <person name="Hou L."/>
            <person name="Andersen J.H."/>
            <person name="Hansen E.H."/>
            <person name="Altermark B."/>
            <person name="Li C."/>
            <person name="Kuhnert E."/>
            <person name="Cox R.J."/>
            <person name="Crous P.W."/>
            <person name="Spatafora J.W."/>
            <person name="Lail K."/>
            <person name="Amirebrahimi M."/>
            <person name="Lipzen A."/>
            <person name="Pangilinan J."/>
            <person name="Andreopoulos W."/>
            <person name="Hayes R.D."/>
            <person name="Ng V."/>
            <person name="Grigoriev I.V."/>
            <person name="Jackson S.A."/>
            <person name="Sutton T.D.S."/>
            <person name="Dobson A.D.W."/>
            <person name="Rama T."/>
        </authorList>
    </citation>
    <scope>NUCLEOTIDE SEQUENCE</scope>
    <source>
        <strain evidence="2">TRa018bII</strain>
    </source>
</reference>
<feature type="region of interest" description="Disordered" evidence="1">
    <location>
        <begin position="37"/>
        <end position="158"/>
    </location>
</feature>
<feature type="compositionally biased region" description="Low complexity" evidence="1">
    <location>
        <begin position="206"/>
        <end position="220"/>
    </location>
</feature>
<name>A0A9P7YLS8_9HELO</name>
<organism evidence="2 3">
    <name type="scientific">Amylocarpus encephaloides</name>
    <dbReference type="NCBI Taxonomy" id="45428"/>
    <lineage>
        <taxon>Eukaryota</taxon>
        <taxon>Fungi</taxon>
        <taxon>Dikarya</taxon>
        <taxon>Ascomycota</taxon>
        <taxon>Pezizomycotina</taxon>
        <taxon>Leotiomycetes</taxon>
        <taxon>Helotiales</taxon>
        <taxon>Helotiales incertae sedis</taxon>
        <taxon>Amylocarpus</taxon>
    </lineage>
</organism>
<evidence type="ECO:0000313" key="3">
    <source>
        <dbReference type="Proteomes" id="UP000824998"/>
    </source>
</evidence>
<evidence type="ECO:0000313" key="2">
    <source>
        <dbReference type="EMBL" id="KAG9235912.1"/>
    </source>
</evidence>
<gene>
    <name evidence="2" type="ORF">BJ875DRAFT_482752</name>
</gene>
<protein>
    <submittedName>
        <fullName evidence="2">Uncharacterized protein</fullName>
    </submittedName>
</protein>
<dbReference type="EMBL" id="MU251419">
    <property type="protein sequence ID" value="KAG9235912.1"/>
    <property type="molecule type" value="Genomic_DNA"/>
</dbReference>
<sequence length="361" mass="40086">MDGKNDISKKGRLESLKMQSGISEYKVVTGLESAECRKNSQANKPLENSLPPPLTVFLQPPPIQEDGQEHAHHQTSNHVLPRPKSPQKNDQPRQQEDEETPVPIPIKPETVQTLNTSPSSSVCVIKEETHFQAQESQSPPLRIKPESAKAPTSGPSSPVVIIKEETHFQAQESQSISLQTKPESAKAPTSGPPSLVYAIKEETHFQAQQSQSQPSSSSSSTIPEYARHFPRPACKICKSTAVITLSRCSLTPGPNTARNAGKLQYRCTSFPHPGRFINLFEDWEMVVRQVLGEEKWPETVYVEGKVLTPWAGNKDWYDLNYFEEVLKQNGWKGARLQCEKLKGWMRGGGSGWCDGVGILLL</sequence>
<feature type="compositionally biased region" description="Polar residues" evidence="1">
    <location>
        <begin position="170"/>
        <end position="182"/>
    </location>
</feature>
<evidence type="ECO:0000256" key="1">
    <source>
        <dbReference type="SAM" id="MobiDB-lite"/>
    </source>
</evidence>
<dbReference type="AlphaFoldDB" id="A0A9P7YLS8"/>
<keyword evidence="3" id="KW-1185">Reference proteome</keyword>
<feature type="compositionally biased region" description="Polar residues" evidence="1">
    <location>
        <begin position="110"/>
        <end position="122"/>
    </location>
</feature>
<feature type="region of interest" description="Disordered" evidence="1">
    <location>
        <begin position="170"/>
        <end position="224"/>
    </location>
</feature>
<feature type="compositionally biased region" description="Pro residues" evidence="1">
    <location>
        <begin position="50"/>
        <end position="63"/>
    </location>
</feature>
<dbReference type="Proteomes" id="UP000824998">
    <property type="component" value="Unassembled WGS sequence"/>
</dbReference>
<comment type="caution">
    <text evidence="2">The sequence shown here is derived from an EMBL/GenBank/DDBJ whole genome shotgun (WGS) entry which is preliminary data.</text>
</comment>
<feature type="region of interest" description="Disordered" evidence="1">
    <location>
        <begin position="1"/>
        <end position="22"/>
    </location>
</feature>
<proteinExistence type="predicted"/>
<feature type="compositionally biased region" description="Basic and acidic residues" evidence="1">
    <location>
        <begin position="1"/>
        <end position="15"/>
    </location>
</feature>